<comment type="caution">
    <text evidence="1">The sequence shown here is derived from an EMBL/GenBank/DDBJ whole genome shotgun (WGS) entry which is preliminary data.</text>
</comment>
<dbReference type="EMBL" id="JAIWYP010000012">
    <property type="protein sequence ID" value="KAH3725815.1"/>
    <property type="molecule type" value="Genomic_DNA"/>
</dbReference>
<name>A0A9D4HP64_DREPO</name>
<evidence type="ECO:0000313" key="2">
    <source>
        <dbReference type="Proteomes" id="UP000828390"/>
    </source>
</evidence>
<dbReference type="Proteomes" id="UP000828390">
    <property type="component" value="Unassembled WGS sequence"/>
</dbReference>
<sequence>MSDLNDSDPEVTIRAGLVRGTRFHTQRALKGTRRARKSCRTHRAYKVTRRESKLTRTEIATTKAAVAWPLPMGSCAR</sequence>
<gene>
    <name evidence="1" type="ORF">DPMN_051664</name>
</gene>
<dbReference type="AlphaFoldDB" id="A0A9D4HP64"/>
<keyword evidence="2" id="KW-1185">Reference proteome</keyword>
<evidence type="ECO:0000313" key="1">
    <source>
        <dbReference type="EMBL" id="KAH3725815.1"/>
    </source>
</evidence>
<accession>A0A9D4HP64</accession>
<reference evidence="1" key="2">
    <citation type="submission" date="2020-11" db="EMBL/GenBank/DDBJ databases">
        <authorList>
            <person name="McCartney M.A."/>
            <person name="Auch B."/>
            <person name="Kono T."/>
            <person name="Mallez S."/>
            <person name="Becker A."/>
            <person name="Gohl D.M."/>
            <person name="Silverstein K.A.T."/>
            <person name="Koren S."/>
            <person name="Bechman K.B."/>
            <person name="Herman A."/>
            <person name="Abrahante J.E."/>
            <person name="Garbe J."/>
        </authorList>
    </citation>
    <scope>NUCLEOTIDE SEQUENCE</scope>
    <source>
        <strain evidence="1">Duluth1</strain>
        <tissue evidence="1">Whole animal</tissue>
    </source>
</reference>
<reference evidence="1" key="1">
    <citation type="journal article" date="2019" name="bioRxiv">
        <title>The Genome of the Zebra Mussel, Dreissena polymorpha: A Resource for Invasive Species Research.</title>
        <authorList>
            <person name="McCartney M.A."/>
            <person name="Auch B."/>
            <person name="Kono T."/>
            <person name="Mallez S."/>
            <person name="Zhang Y."/>
            <person name="Obille A."/>
            <person name="Becker A."/>
            <person name="Abrahante J.E."/>
            <person name="Garbe J."/>
            <person name="Badalamenti J.P."/>
            <person name="Herman A."/>
            <person name="Mangelson H."/>
            <person name="Liachko I."/>
            <person name="Sullivan S."/>
            <person name="Sone E.D."/>
            <person name="Koren S."/>
            <person name="Silverstein K.A.T."/>
            <person name="Beckman K.B."/>
            <person name="Gohl D.M."/>
        </authorList>
    </citation>
    <scope>NUCLEOTIDE SEQUENCE</scope>
    <source>
        <strain evidence="1">Duluth1</strain>
        <tissue evidence="1">Whole animal</tissue>
    </source>
</reference>
<proteinExistence type="predicted"/>
<protein>
    <submittedName>
        <fullName evidence="1">Uncharacterized protein</fullName>
    </submittedName>
</protein>
<organism evidence="1 2">
    <name type="scientific">Dreissena polymorpha</name>
    <name type="common">Zebra mussel</name>
    <name type="synonym">Mytilus polymorpha</name>
    <dbReference type="NCBI Taxonomy" id="45954"/>
    <lineage>
        <taxon>Eukaryota</taxon>
        <taxon>Metazoa</taxon>
        <taxon>Spiralia</taxon>
        <taxon>Lophotrochozoa</taxon>
        <taxon>Mollusca</taxon>
        <taxon>Bivalvia</taxon>
        <taxon>Autobranchia</taxon>
        <taxon>Heteroconchia</taxon>
        <taxon>Euheterodonta</taxon>
        <taxon>Imparidentia</taxon>
        <taxon>Neoheterodontei</taxon>
        <taxon>Myida</taxon>
        <taxon>Dreissenoidea</taxon>
        <taxon>Dreissenidae</taxon>
        <taxon>Dreissena</taxon>
    </lineage>
</organism>